<feature type="compositionally biased region" description="Low complexity" evidence="1">
    <location>
        <begin position="1"/>
        <end position="12"/>
    </location>
</feature>
<protein>
    <submittedName>
        <fullName evidence="2">Uncharacterized protein</fullName>
    </submittedName>
</protein>
<sequence length="40" mass="4591">AEAASQSTAAAQGSRPRRSRYGNQHPNHYEKFAKRDDQRF</sequence>
<evidence type="ECO:0000313" key="3">
    <source>
        <dbReference type="Proteomes" id="UP000006247"/>
    </source>
</evidence>
<evidence type="ECO:0000313" key="2">
    <source>
        <dbReference type="EMBL" id="EEG26731.1"/>
    </source>
</evidence>
<feature type="non-terminal residue" evidence="2">
    <location>
        <position position="1"/>
    </location>
</feature>
<organism evidence="2 3">
    <name type="scientific">Corynebacterium matruchotii ATCC 33806</name>
    <dbReference type="NCBI Taxonomy" id="566549"/>
    <lineage>
        <taxon>Bacteria</taxon>
        <taxon>Bacillati</taxon>
        <taxon>Actinomycetota</taxon>
        <taxon>Actinomycetes</taxon>
        <taxon>Mycobacteriales</taxon>
        <taxon>Corynebacteriaceae</taxon>
        <taxon>Corynebacterium</taxon>
    </lineage>
</organism>
<dbReference type="EMBL" id="ACEB01000023">
    <property type="protein sequence ID" value="EEG26731.1"/>
    <property type="molecule type" value="Genomic_DNA"/>
</dbReference>
<feature type="compositionally biased region" description="Basic and acidic residues" evidence="1">
    <location>
        <begin position="27"/>
        <end position="40"/>
    </location>
</feature>
<dbReference type="AlphaFoldDB" id="C0E4D3"/>
<feature type="region of interest" description="Disordered" evidence="1">
    <location>
        <begin position="1"/>
        <end position="40"/>
    </location>
</feature>
<dbReference type="HOGENOM" id="CLU_3281050_0_0_11"/>
<evidence type="ECO:0000256" key="1">
    <source>
        <dbReference type="SAM" id="MobiDB-lite"/>
    </source>
</evidence>
<gene>
    <name evidence="2" type="ORF">CORMATOL_01857</name>
</gene>
<name>C0E4D3_9CORY</name>
<dbReference type="Proteomes" id="UP000006247">
    <property type="component" value="Unassembled WGS sequence"/>
</dbReference>
<accession>C0E4D3</accession>
<comment type="caution">
    <text evidence="2">The sequence shown here is derived from an EMBL/GenBank/DDBJ whole genome shotgun (WGS) entry which is preliminary data.</text>
</comment>
<reference evidence="2 3" key="1">
    <citation type="submission" date="2009-01" db="EMBL/GenBank/DDBJ databases">
        <authorList>
            <person name="Fulton L."/>
            <person name="Clifton S."/>
            <person name="Chinwalla A.T."/>
            <person name="Mitreva M."/>
            <person name="Sodergren E."/>
            <person name="Weinstock G."/>
            <person name="Clifton S."/>
            <person name="Dooling D.J."/>
            <person name="Fulton B."/>
            <person name="Minx P."/>
            <person name="Pepin K.H."/>
            <person name="Johnson M."/>
            <person name="Bhonagiri V."/>
            <person name="Nash W.E."/>
            <person name="Mardis E.R."/>
            <person name="Wilson R.K."/>
        </authorList>
    </citation>
    <scope>NUCLEOTIDE SEQUENCE [LARGE SCALE GENOMIC DNA]</scope>
    <source>
        <strain evidence="2 3">ATCC 33806</strain>
    </source>
</reference>
<proteinExistence type="predicted"/>